<feature type="region of interest" description="Disordered" evidence="1">
    <location>
        <begin position="657"/>
        <end position="682"/>
    </location>
</feature>
<feature type="region of interest" description="Disordered" evidence="1">
    <location>
        <begin position="37"/>
        <end position="80"/>
    </location>
</feature>
<feature type="region of interest" description="Disordered" evidence="1">
    <location>
        <begin position="494"/>
        <end position="599"/>
    </location>
</feature>
<evidence type="ECO:0000313" key="3">
    <source>
        <dbReference type="EMBL" id="ORZ34754.1"/>
    </source>
</evidence>
<dbReference type="AlphaFoldDB" id="A0A1Y2HL99"/>
<keyword evidence="4" id="KW-1185">Reference proteome</keyword>
<feature type="compositionally biased region" description="Low complexity" evidence="1">
    <location>
        <begin position="562"/>
        <end position="591"/>
    </location>
</feature>
<feature type="region of interest" description="Disordered" evidence="1">
    <location>
        <begin position="899"/>
        <end position="925"/>
    </location>
</feature>
<sequence>MSNDDFFTLSPPVTPTDPITPGPAFSWQLNFDLPTDLPALDAPHMSTDAGSPVPALEFPPPPSPESSPMAAPNTAANGEPIPALSLDDIPAMDFMDLDRPALANVMPMAFDFTFSFGLPSPPQSFHEGMPALDSPLALATAAPSAFLFGTNANELVGTPEPEPEPMQQVFAAAEANEGGLRRHARRGVQEMEQDEQGDNQGDDRRKRQRVNRSQAARSVSPSASSRTRIRQSTPQSAVRTPAQTASGITSPPLTPPISLSSSSVNQLQPPDTLPVTATVAVNGFGLVSPPPSSAGEQVDVLSGDGDQQPPQDDMHVDPPVHMPQMPVQVPVAPIVAAPAIMLGLPAPIGAGHNVAHQQQALGVGVGFAFAPIAQEQGIPAVNGHIQAHAPDVQLQQQQQVGGMDAMHIVLEQHQHQQHVPLLDNHHQLAAPPIFAPVQHQQQQQVLAHTTTEQHMQVHESVDTDAVPGQSHAHQRLRAEFEAHDFTCEDAMEQGDADDAQHQQAHQGDMQSPFASQARAAARATPSAPTANTTTEQHQSTEAIHSDAATPVSRFSSPLTAQPSSLATPRPTPTPTNSAATARSAATPTSPSRHQRPRPPSVLAALAATSSAVQFSPTARMHQHARTSLASRVPAQRIVPTSSGSSRVLVAEYERERHECARDEQQRQRQSQMSGGRDSERYVDVGRARPYQGQQEAPRQDAQGVRAPAYEPLIFEQQGGASDAVGRRASDPRDRGGVSSSAVHLVTHAHGLRAPSARLPSHAPGVGSAFAHPIPVPASPITTGTRPLSTSSRTVRAYLPSPRSSPEPDEVQQLAVSAQLTVPSMSSVAVELAPAAVHLVPNAVPLRRGAISPEPVDDHDEEDARQNEVLAAAHVGTPPPSPVAVTANVQDDVLVAPMSVSDQDASARPSSPVPLRPQSSAPSSTHAVDAVVNGNSLFDLGQDSSSPVPVSRATTLTTSTTPTRRSAVQARVALSSLVALYSLVLVARSQSKQGSGSNPRSKPKSTSCTTLPSAHVLANCTFSPVALPPLAVALASTSLAALHVMLSPAVAAMIRTLHNVLERVLVPALVLAGVAALVYMAIKCVAKLASACYNAYVQEQERVRREQEQARQHQAKTSWYDWLVELVDNCDKPERADTSDSCPLTSGASYLASWFSGSSSPCTPNALPAWRRECQGTRRAAPAVSACRSSLPGWFASSRREAGRWRA</sequence>
<feature type="transmembrane region" description="Helical" evidence="2">
    <location>
        <begin position="1063"/>
        <end position="1081"/>
    </location>
</feature>
<feature type="compositionally biased region" description="Low complexity" evidence="1">
    <location>
        <begin position="501"/>
        <end position="534"/>
    </location>
</feature>
<feature type="compositionally biased region" description="Polar residues" evidence="1">
    <location>
        <begin position="552"/>
        <end position="561"/>
    </location>
</feature>
<feature type="region of interest" description="Disordered" evidence="1">
    <location>
        <begin position="613"/>
        <end position="633"/>
    </location>
</feature>
<comment type="caution">
    <text evidence="3">The sequence shown here is derived from an EMBL/GenBank/DDBJ whole genome shotgun (WGS) entry which is preliminary data.</text>
</comment>
<evidence type="ECO:0000313" key="4">
    <source>
        <dbReference type="Proteomes" id="UP000193411"/>
    </source>
</evidence>
<gene>
    <name evidence="3" type="ORF">BCR44DRAFT_59621</name>
</gene>
<feature type="region of interest" description="Disordered" evidence="1">
    <location>
        <begin position="715"/>
        <end position="739"/>
    </location>
</feature>
<feature type="compositionally biased region" description="Basic and acidic residues" evidence="1">
    <location>
        <begin position="724"/>
        <end position="735"/>
    </location>
</feature>
<feature type="compositionally biased region" description="Basic and acidic residues" evidence="1">
    <location>
        <begin position="657"/>
        <end position="666"/>
    </location>
</feature>
<feature type="compositionally biased region" description="Pro residues" evidence="1">
    <location>
        <begin position="12"/>
        <end position="21"/>
    </location>
</feature>
<organism evidence="3 4">
    <name type="scientific">Catenaria anguillulae PL171</name>
    <dbReference type="NCBI Taxonomy" id="765915"/>
    <lineage>
        <taxon>Eukaryota</taxon>
        <taxon>Fungi</taxon>
        <taxon>Fungi incertae sedis</taxon>
        <taxon>Blastocladiomycota</taxon>
        <taxon>Blastocladiomycetes</taxon>
        <taxon>Blastocladiales</taxon>
        <taxon>Catenariaceae</taxon>
        <taxon>Catenaria</taxon>
    </lineage>
</organism>
<evidence type="ECO:0008006" key="5">
    <source>
        <dbReference type="Google" id="ProtNLM"/>
    </source>
</evidence>
<evidence type="ECO:0000256" key="1">
    <source>
        <dbReference type="SAM" id="MobiDB-lite"/>
    </source>
</evidence>
<feature type="region of interest" description="Disordered" evidence="1">
    <location>
        <begin position="286"/>
        <end position="312"/>
    </location>
</feature>
<protein>
    <recommendedName>
        <fullName evidence="5">Transmembrane protein</fullName>
    </recommendedName>
</protein>
<feature type="compositionally biased region" description="Polar residues" evidence="1">
    <location>
        <begin position="230"/>
        <end position="247"/>
    </location>
</feature>
<feature type="compositionally biased region" description="Low complexity" evidence="1">
    <location>
        <begin position="950"/>
        <end position="962"/>
    </location>
</feature>
<feature type="region of interest" description="Disordered" evidence="1">
    <location>
        <begin position="176"/>
        <end position="271"/>
    </location>
</feature>
<keyword evidence="2" id="KW-0472">Membrane</keyword>
<feature type="region of interest" description="Disordered" evidence="1">
    <location>
        <begin position="939"/>
        <end position="962"/>
    </location>
</feature>
<feature type="compositionally biased region" description="Low complexity" evidence="1">
    <location>
        <begin position="248"/>
        <end position="263"/>
    </location>
</feature>
<evidence type="ECO:0000256" key="2">
    <source>
        <dbReference type="SAM" id="Phobius"/>
    </source>
</evidence>
<dbReference type="EMBL" id="MCFL01000026">
    <property type="protein sequence ID" value="ORZ34754.1"/>
    <property type="molecule type" value="Genomic_DNA"/>
</dbReference>
<proteinExistence type="predicted"/>
<feature type="region of interest" description="Disordered" evidence="1">
    <location>
        <begin position="1"/>
        <end position="21"/>
    </location>
</feature>
<accession>A0A1Y2HL99</accession>
<dbReference type="Proteomes" id="UP000193411">
    <property type="component" value="Unassembled WGS sequence"/>
</dbReference>
<keyword evidence="2" id="KW-0812">Transmembrane</keyword>
<name>A0A1Y2HL99_9FUNG</name>
<feature type="transmembrane region" description="Helical" evidence="2">
    <location>
        <begin position="1032"/>
        <end position="1051"/>
    </location>
</feature>
<feature type="compositionally biased region" description="Low complexity" evidence="1">
    <location>
        <begin position="212"/>
        <end position="226"/>
    </location>
</feature>
<reference evidence="3 4" key="1">
    <citation type="submission" date="2016-07" db="EMBL/GenBank/DDBJ databases">
        <title>Pervasive Adenine N6-methylation of Active Genes in Fungi.</title>
        <authorList>
            <consortium name="DOE Joint Genome Institute"/>
            <person name="Mondo S.J."/>
            <person name="Dannebaum R.O."/>
            <person name="Kuo R.C."/>
            <person name="Labutti K."/>
            <person name="Haridas S."/>
            <person name="Kuo A."/>
            <person name="Salamov A."/>
            <person name="Ahrendt S.R."/>
            <person name="Lipzen A."/>
            <person name="Sullivan W."/>
            <person name="Andreopoulos W.B."/>
            <person name="Clum A."/>
            <person name="Lindquist E."/>
            <person name="Daum C."/>
            <person name="Ramamoorthy G.K."/>
            <person name="Gryganskyi A."/>
            <person name="Culley D."/>
            <person name="Magnuson J.K."/>
            <person name="James T.Y."/>
            <person name="O'Malley M.A."/>
            <person name="Stajich J.E."/>
            <person name="Spatafora J.W."/>
            <person name="Visel A."/>
            <person name="Grigoriev I.V."/>
        </authorList>
    </citation>
    <scope>NUCLEOTIDE SEQUENCE [LARGE SCALE GENOMIC DNA]</scope>
    <source>
        <strain evidence="3 4">PL171</strain>
    </source>
</reference>
<feature type="compositionally biased region" description="Polar residues" evidence="1">
    <location>
        <begin position="916"/>
        <end position="925"/>
    </location>
</feature>
<keyword evidence="2" id="KW-1133">Transmembrane helix</keyword>